<dbReference type="InterPro" id="IPR039329">
    <property type="entry name" value="SIAE"/>
</dbReference>
<dbReference type="PANTHER" id="PTHR22901">
    <property type="entry name" value="SIALATE O-ACETYLESTERASE"/>
    <property type="match status" value="1"/>
</dbReference>
<dbReference type="RefSeq" id="WP_010778709.1">
    <property type="nucleotide sequence ID" value="NZ_ASWH01000002.1"/>
</dbReference>
<keyword evidence="1" id="KW-0378">Hydrolase</keyword>
<organism evidence="3 5">
    <name type="scientific">Enterococcus gilvus ATCC BAA-350</name>
    <dbReference type="NCBI Taxonomy" id="1158614"/>
    <lineage>
        <taxon>Bacteria</taxon>
        <taxon>Bacillati</taxon>
        <taxon>Bacillota</taxon>
        <taxon>Bacilli</taxon>
        <taxon>Lactobacillales</taxon>
        <taxon>Enterococcaceae</taxon>
        <taxon>Enterococcus</taxon>
    </lineage>
</organism>
<dbReference type="OrthoDB" id="9795554at2"/>
<name>R2VKK1_9ENTE</name>
<dbReference type="GO" id="GO:0001681">
    <property type="term" value="F:sialate O-acetylesterase activity"/>
    <property type="evidence" value="ECO:0007669"/>
    <property type="project" value="InterPro"/>
</dbReference>
<sequence length="486" mass="55119">MLQLNPLLKDQVVFQAEKSHLINGKTTPNTSVELKMGELTLEVRSDSDGEFVFLVPSQSYGVTENLRIASDGETRELVLQYGDVFLFAGQSNMEYPMAQEDHFIEEQQALTDEKSIFFYVVPMPEFELNIEEETEADWTRLTADTLGGLSAVAYYAMKEHQNNHPDRIIGAVICSKGGTSASCWISEEDLAKSPTLNEQILVPFIEETKGKEKAAFDAEFAEYLATYQQYIEKRTLWAEEHPELTLGQIKEQIGHSPWPPPANPYLFNRPGGLYQKMFKRIVPFTFSAVIWYQGEEDTAIAPLYEELLDQLITRWRKDLQTPVPFYILQLPLYADDPQHDWASVRAAQEQARQKYEATFLVTSLDCGEVEDIHPTEKSILGQRVGEILDAIHYPSAPVAKIASWTSDTLVIEVEEAASLKLLDVQTIEVDVPIICQTIEENRLIIETTKSSRTVQYGWENVPAVSLFNEVGYPVAPFKFEKQKGEE</sequence>
<evidence type="ECO:0000313" key="5">
    <source>
        <dbReference type="Proteomes" id="UP000013750"/>
    </source>
</evidence>
<accession>R2VKK1</accession>
<dbReference type="eggNOG" id="COG2755">
    <property type="taxonomic scope" value="Bacteria"/>
</dbReference>
<dbReference type="Proteomes" id="UP000013750">
    <property type="component" value="Unassembled WGS sequence"/>
</dbReference>
<dbReference type="EMBL" id="AJDQ01000003">
    <property type="protein sequence ID" value="EOI58186.1"/>
    <property type="molecule type" value="Genomic_DNA"/>
</dbReference>
<dbReference type="InterPro" id="IPR005181">
    <property type="entry name" value="SASA"/>
</dbReference>
<evidence type="ECO:0000256" key="1">
    <source>
        <dbReference type="ARBA" id="ARBA00022801"/>
    </source>
</evidence>
<keyword evidence="6" id="KW-1185">Reference proteome</keyword>
<protein>
    <recommendedName>
        <fullName evidence="2">Sialate O-acetylesterase domain-containing protein</fullName>
    </recommendedName>
</protein>
<gene>
    <name evidence="4" type="ORF">I592_03190</name>
    <name evidence="3" type="ORF">UKC_00258</name>
</gene>
<comment type="caution">
    <text evidence="3">The sequence shown here is derived from an EMBL/GenBank/DDBJ whole genome shotgun (WGS) entry which is preliminary data.</text>
</comment>
<evidence type="ECO:0000313" key="4">
    <source>
        <dbReference type="EMBL" id="EOW79052.1"/>
    </source>
</evidence>
<reference evidence="3 5" key="1">
    <citation type="submission" date="2013-02" db="EMBL/GenBank/DDBJ databases">
        <title>The Genome Sequence of Enterococcus gilvus ATCC BAA-350.</title>
        <authorList>
            <consortium name="The Broad Institute Genome Sequencing Platform"/>
            <consortium name="The Broad Institute Genome Sequencing Center for Infectious Disease"/>
            <person name="Earl A.M."/>
            <person name="Gilmore M.S."/>
            <person name="Lebreton F."/>
            <person name="Walker B."/>
            <person name="Young S.K."/>
            <person name="Zeng Q."/>
            <person name="Gargeya S."/>
            <person name="Fitzgerald M."/>
            <person name="Haas B."/>
            <person name="Abouelleil A."/>
            <person name="Alvarado L."/>
            <person name="Arachchi H.M."/>
            <person name="Berlin A.M."/>
            <person name="Chapman S.B."/>
            <person name="Dewar J."/>
            <person name="Goldberg J."/>
            <person name="Griggs A."/>
            <person name="Gujja S."/>
            <person name="Hansen M."/>
            <person name="Howarth C."/>
            <person name="Imamovic A."/>
            <person name="Larimer J."/>
            <person name="McCowan C."/>
            <person name="Murphy C."/>
            <person name="Neiman D."/>
            <person name="Pearson M."/>
            <person name="Priest M."/>
            <person name="Roberts A."/>
            <person name="Saif S."/>
            <person name="Shea T."/>
            <person name="Sisk P."/>
            <person name="Sykes S."/>
            <person name="Wortman J."/>
            <person name="Nusbaum C."/>
            <person name="Birren B."/>
        </authorList>
    </citation>
    <scope>NUCLEOTIDE SEQUENCE [LARGE SCALE GENOMIC DNA]</scope>
    <source>
        <strain evidence="3 5">ATCC BAA-350</strain>
    </source>
</reference>
<dbReference type="EMBL" id="ASWH01000002">
    <property type="protein sequence ID" value="EOW79052.1"/>
    <property type="molecule type" value="Genomic_DNA"/>
</dbReference>
<reference evidence="4 6" key="2">
    <citation type="submission" date="2013-03" db="EMBL/GenBank/DDBJ databases">
        <title>The Genome Sequence of Enterococcus gilvus ATCC BAA-350 (PacBio/Illumina hybrid assembly).</title>
        <authorList>
            <consortium name="The Broad Institute Genomics Platform"/>
            <consortium name="The Broad Institute Genome Sequencing Center for Infectious Disease"/>
            <person name="Earl A."/>
            <person name="Russ C."/>
            <person name="Gilmore M."/>
            <person name="Surin D."/>
            <person name="Walker B."/>
            <person name="Young S."/>
            <person name="Zeng Q."/>
            <person name="Gargeya S."/>
            <person name="Fitzgerald M."/>
            <person name="Haas B."/>
            <person name="Abouelleil A."/>
            <person name="Allen A.W."/>
            <person name="Alvarado L."/>
            <person name="Arachchi H.M."/>
            <person name="Berlin A.M."/>
            <person name="Chapman S.B."/>
            <person name="Gainer-Dewar J."/>
            <person name="Goldberg J."/>
            <person name="Griggs A."/>
            <person name="Gujja S."/>
            <person name="Hansen M."/>
            <person name="Howarth C."/>
            <person name="Imamovic A."/>
            <person name="Ireland A."/>
            <person name="Larimer J."/>
            <person name="McCowan C."/>
            <person name="Murphy C."/>
            <person name="Pearson M."/>
            <person name="Poon T.W."/>
            <person name="Priest M."/>
            <person name="Roberts A."/>
            <person name="Saif S."/>
            <person name="Shea T."/>
            <person name="Sisk P."/>
            <person name="Sykes S."/>
            <person name="Wortman J."/>
            <person name="Nusbaum C."/>
            <person name="Birren B."/>
        </authorList>
    </citation>
    <scope>NUCLEOTIDE SEQUENCE [LARGE SCALE GENOMIC DNA]</scope>
    <source>
        <strain evidence="4 6">ATCC BAA-350</strain>
    </source>
</reference>
<dbReference type="SUPFAM" id="SSF52266">
    <property type="entry name" value="SGNH hydrolase"/>
    <property type="match status" value="1"/>
</dbReference>
<proteinExistence type="predicted"/>
<dbReference type="HOGENOM" id="CLU_015150_4_0_9"/>
<dbReference type="Gene3D" id="3.40.50.1110">
    <property type="entry name" value="SGNH hydrolase"/>
    <property type="match status" value="1"/>
</dbReference>
<dbReference type="PANTHER" id="PTHR22901:SF0">
    <property type="entry name" value="SIALATE O-ACETYLESTERASE"/>
    <property type="match status" value="1"/>
</dbReference>
<evidence type="ECO:0000313" key="3">
    <source>
        <dbReference type="EMBL" id="EOI58186.1"/>
    </source>
</evidence>
<dbReference type="GO" id="GO:0005975">
    <property type="term" value="P:carbohydrate metabolic process"/>
    <property type="evidence" value="ECO:0007669"/>
    <property type="project" value="TreeGrafter"/>
</dbReference>
<dbReference type="Proteomes" id="UP000014160">
    <property type="component" value="Unassembled WGS sequence"/>
</dbReference>
<evidence type="ECO:0000259" key="2">
    <source>
        <dbReference type="Pfam" id="PF03629"/>
    </source>
</evidence>
<dbReference type="PATRIC" id="fig|1158614.3.peg.249"/>
<feature type="domain" description="Sialate O-acetylesterase" evidence="2">
    <location>
        <begin position="268"/>
        <end position="380"/>
    </location>
</feature>
<dbReference type="InterPro" id="IPR036514">
    <property type="entry name" value="SGNH_hydro_sf"/>
</dbReference>
<evidence type="ECO:0000313" key="6">
    <source>
        <dbReference type="Proteomes" id="UP000014160"/>
    </source>
</evidence>
<dbReference type="AlphaFoldDB" id="R2VKK1"/>
<dbReference type="Pfam" id="PF03629">
    <property type="entry name" value="SASA"/>
    <property type="match status" value="1"/>
</dbReference>